<evidence type="ECO:0000313" key="10">
    <source>
        <dbReference type="Proteomes" id="UP000245056"/>
    </source>
</evidence>
<keyword evidence="4 7" id="KW-1133">Transmembrane helix</keyword>
<evidence type="ECO:0000313" key="9">
    <source>
        <dbReference type="EMBL" id="PWE47443.1"/>
    </source>
</evidence>
<keyword evidence="2" id="KW-1003">Cell membrane</keyword>
<reference evidence="9 10" key="1">
    <citation type="submission" date="2018-05" db="EMBL/GenBank/DDBJ databases">
        <title>Genome sequences of two Antarctic strains of Pseudomonas prosekii: insights into adaptation to extreme conditions.</title>
        <authorList>
            <person name="Snopkova K."/>
            <person name="Dufkova K."/>
            <person name="Cejkova D."/>
            <person name="Sedlacek I."/>
            <person name="Smajs D."/>
        </authorList>
    </citation>
    <scope>NUCLEOTIDE SEQUENCE [LARGE SCALE GENOMIC DNA]</scope>
    <source>
        <strain evidence="9 10">P2673</strain>
    </source>
</reference>
<dbReference type="SUPFAM" id="SSF160355">
    <property type="entry name" value="Bacterial polysaccharide co-polymerase-like"/>
    <property type="match status" value="1"/>
</dbReference>
<evidence type="ECO:0000256" key="7">
    <source>
        <dbReference type="SAM" id="Phobius"/>
    </source>
</evidence>
<dbReference type="Gene3D" id="3.30.1890.10">
    <property type="entry name" value="FepE-like"/>
    <property type="match status" value="1"/>
</dbReference>
<dbReference type="GO" id="GO:0004713">
    <property type="term" value="F:protein tyrosine kinase activity"/>
    <property type="evidence" value="ECO:0007669"/>
    <property type="project" value="TreeGrafter"/>
</dbReference>
<evidence type="ECO:0000256" key="1">
    <source>
        <dbReference type="ARBA" id="ARBA00004651"/>
    </source>
</evidence>
<gene>
    <name evidence="9" type="ORF">C9I49_02810</name>
</gene>
<evidence type="ECO:0000256" key="3">
    <source>
        <dbReference type="ARBA" id="ARBA00022692"/>
    </source>
</evidence>
<protein>
    <submittedName>
        <fullName evidence="9">Chain-length determining protein</fullName>
    </submittedName>
</protein>
<dbReference type="InterPro" id="IPR050445">
    <property type="entry name" value="Bact_polysacc_biosynth/exp"/>
</dbReference>
<dbReference type="GO" id="GO:0005886">
    <property type="term" value="C:plasma membrane"/>
    <property type="evidence" value="ECO:0007669"/>
    <property type="project" value="UniProtKB-SubCell"/>
</dbReference>
<dbReference type="Proteomes" id="UP000245056">
    <property type="component" value="Unassembled WGS sequence"/>
</dbReference>
<name>A0A2U2DDH3_9PSED</name>
<keyword evidence="3 7" id="KW-0812">Transmembrane</keyword>
<dbReference type="AlphaFoldDB" id="A0A2U2DDH3"/>
<keyword evidence="6" id="KW-0175">Coiled coil</keyword>
<evidence type="ECO:0000256" key="6">
    <source>
        <dbReference type="SAM" id="Coils"/>
    </source>
</evidence>
<sequence length="351" mass="39446">MSNSRESELRVDEIDLFEIIQIIFSQKLLILGVTCLFALVAAVYANLSLPVYEAKVYVLPPKQSQIVSFNTGRDKNSDLSPFTGKDIYDVFLRNLQSESLKRSFFADTYLGSLSESERQLSQDVLYTDFSSRLTVLPPGKDLVDRYTVAFQAYDPKQAADWAIDYVNKAGSIAKQEVIQNALREAQGKARNLDQQVAMYRERARKSREDSIIQLREALKIAEAINLEKPLIISGNLSAEMSGSMEGQLIYMRGTKALKAEIENLEARKADEPFIDDLRKLESSSDLLKGLNIREEEVAVYREDGQVKPPESPIKPKKMSIYAIGALLGFIVGVLLALLRVFILRKIVHTEG</sequence>
<dbReference type="Pfam" id="PF02706">
    <property type="entry name" value="Wzz"/>
    <property type="match status" value="1"/>
</dbReference>
<feature type="transmembrane region" description="Helical" evidence="7">
    <location>
        <begin position="28"/>
        <end position="47"/>
    </location>
</feature>
<keyword evidence="5 7" id="KW-0472">Membrane</keyword>
<feature type="transmembrane region" description="Helical" evidence="7">
    <location>
        <begin position="318"/>
        <end position="342"/>
    </location>
</feature>
<accession>A0A2U2DDH3</accession>
<proteinExistence type="predicted"/>
<dbReference type="PANTHER" id="PTHR32309:SF13">
    <property type="entry name" value="FERRIC ENTEROBACTIN TRANSPORT PROTEIN FEPE"/>
    <property type="match status" value="1"/>
</dbReference>
<evidence type="ECO:0000256" key="5">
    <source>
        <dbReference type="ARBA" id="ARBA00023136"/>
    </source>
</evidence>
<comment type="subcellular location">
    <subcellularLocation>
        <location evidence="1">Cell membrane</location>
        <topology evidence="1">Multi-pass membrane protein</topology>
    </subcellularLocation>
</comment>
<evidence type="ECO:0000259" key="8">
    <source>
        <dbReference type="Pfam" id="PF02706"/>
    </source>
</evidence>
<dbReference type="EMBL" id="QFAW01000003">
    <property type="protein sequence ID" value="PWE47443.1"/>
    <property type="molecule type" value="Genomic_DNA"/>
</dbReference>
<evidence type="ECO:0000256" key="2">
    <source>
        <dbReference type="ARBA" id="ARBA00022475"/>
    </source>
</evidence>
<dbReference type="OrthoDB" id="8113255at2"/>
<organism evidence="9 10">
    <name type="scientific">Pseudomonas prosekii</name>
    <dbReference type="NCBI Taxonomy" id="1148509"/>
    <lineage>
        <taxon>Bacteria</taxon>
        <taxon>Pseudomonadati</taxon>
        <taxon>Pseudomonadota</taxon>
        <taxon>Gammaproteobacteria</taxon>
        <taxon>Pseudomonadales</taxon>
        <taxon>Pseudomonadaceae</taxon>
        <taxon>Pseudomonas</taxon>
    </lineage>
</organism>
<evidence type="ECO:0000256" key="4">
    <source>
        <dbReference type="ARBA" id="ARBA00022989"/>
    </source>
</evidence>
<feature type="domain" description="Polysaccharide chain length determinant N-terminal" evidence="8">
    <location>
        <begin position="12"/>
        <end position="106"/>
    </location>
</feature>
<dbReference type="PANTHER" id="PTHR32309">
    <property type="entry name" value="TYROSINE-PROTEIN KINASE"/>
    <property type="match status" value="1"/>
</dbReference>
<feature type="coiled-coil region" evidence="6">
    <location>
        <begin position="175"/>
        <end position="209"/>
    </location>
</feature>
<dbReference type="InterPro" id="IPR003856">
    <property type="entry name" value="LPS_length_determ_N"/>
</dbReference>
<comment type="caution">
    <text evidence="9">The sequence shown here is derived from an EMBL/GenBank/DDBJ whole genome shotgun (WGS) entry which is preliminary data.</text>
</comment>